<protein>
    <submittedName>
        <fullName evidence="3">Class I SAM-dependent methyltransferase</fullName>
        <ecNumber evidence="3">2.1.1.-</ecNumber>
    </submittedName>
</protein>
<dbReference type="InterPro" id="IPR041698">
    <property type="entry name" value="Methyltransf_25"/>
</dbReference>
<dbReference type="Proteomes" id="UP001244136">
    <property type="component" value="Chromosome"/>
</dbReference>
<dbReference type="EC" id="2.1.1.-" evidence="3"/>
<evidence type="ECO:0000313" key="3">
    <source>
        <dbReference type="EMBL" id="WGT48480.1"/>
    </source>
</evidence>
<dbReference type="EMBL" id="CP123967">
    <property type="protein sequence ID" value="WGT48480.1"/>
    <property type="molecule type" value="Genomic_DNA"/>
</dbReference>
<dbReference type="GO" id="GO:0008168">
    <property type="term" value="F:methyltransferase activity"/>
    <property type="evidence" value="ECO:0007669"/>
    <property type="project" value="UniProtKB-KW"/>
</dbReference>
<dbReference type="PANTHER" id="PTHR43861:SF3">
    <property type="entry name" value="PUTATIVE (AFU_ORTHOLOGUE AFUA_2G14390)-RELATED"/>
    <property type="match status" value="1"/>
</dbReference>
<keyword evidence="1 3" id="KW-0808">Transferase</keyword>
<dbReference type="Gene3D" id="3.40.50.150">
    <property type="entry name" value="Vaccinia Virus protein VP39"/>
    <property type="match status" value="1"/>
</dbReference>
<dbReference type="Pfam" id="PF13649">
    <property type="entry name" value="Methyltransf_25"/>
    <property type="match status" value="1"/>
</dbReference>
<organism evidence="3 4">
    <name type="scientific">Tessaracoccus lacteus</name>
    <dbReference type="NCBI Taxonomy" id="3041766"/>
    <lineage>
        <taxon>Bacteria</taxon>
        <taxon>Bacillati</taxon>
        <taxon>Actinomycetota</taxon>
        <taxon>Actinomycetes</taxon>
        <taxon>Propionibacteriales</taxon>
        <taxon>Propionibacteriaceae</taxon>
        <taxon>Tessaracoccus</taxon>
    </lineage>
</organism>
<dbReference type="PANTHER" id="PTHR43861">
    <property type="entry name" value="TRANS-ACONITATE 2-METHYLTRANSFERASE-RELATED"/>
    <property type="match status" value="1"/>
</dbReference>
<dbReference type="SUPFAM" id="SSF53335">
    <property type="entry name" value="S-adenosyl-L-methionine-dependent methyltransferases"/>
    <property type="match status" value="1"/>
</dbReference>
<evidence type="ECO:0000259" key="2">
    <source>
        <dbReference type="Pfam" id="PF13649"/>
    </source>
</evidence>
<feature type="domain" description="Methyltransferase" evidence="2">
    <location>
        <begin position="48"/>
        <end position="142"/>
    </location>
</feature>
<name>A0ABY8Q0Z7_9ACTN</name>
<evidence type="ECO:0000313" key="4">
    <source>
        <dbReference type="Proteomes" id="UP001244136"/>
    </source>
</evidence>
<dbReference type="CDD" id="cd02440">
    <property type="entry name" value="AdoMet_MTases"/>
    <property type="match status" value="1"/>
</dbReference>
<dbReference type="InterPro" id="IPR029063">
    <property type="entry name" value="SAM-dependent_MTases_sf"/>
</dbReference>
<reference evidence="3 4" key="1">
    <citation type="journal article" date="2008" name="Int. J. Syst. Evol. Microbiol.">
        <title>Tessaracoccus flavescens sp. nov., isolated from marine sediment.</title>
        <authorList>
            <person name="Lee D.W."/>
            <person name="Lee S.D."/>
        </authorList>
    </citation>
    <scope>NUCLEOTIDE SEQUENCE [LARGE SCALE GENOMIC DNA]</scope>
    <source>
        <strain evidence="3 4">T21</strain>
    </source>
</reference>
<accession>A0ABY8Q0Z7</accession>
<proteinExistence type="predicted"/>
<keyword evidence="3" id="KW-0489">Methyltransferase</keyword>
<dbReference type="GO" id="GO:0032259">
    <property type="term" value="P:methylation"/>
    <property type="evidence" value="ECO:0007669"/>
    <property type="project" value="UniProtKB-KW"/>
</dbReference>
<keyword evidence="4" id="KW-1185">Reference proteome</keyword>
<dbReference type="RefSeq" id="WP_281146104.1">
    <property type="nucleotide sequence ID" value="NZ_CP123967.1"/>
</dbReference>
<sequence>MNHHHDEPAQDPVAFWEARYGERDQIWTGKVNKALADVAADLKPGLALDLGCGEGGDVIWLAQQGWRAIGIDISTTAITRARAAAQSLGLGEGQAEFLVEDLAHLDVRGPFDLVTASFFQSPVELPRNVVLRRAADLVRAGGHLLVTSHAAAPKGSGHEDQDFAEFQPDAQLAALELPADQWAVEVAEVRTRVGLRDNVEQDFDDSVVLLRRL</sequence>
<evidence type="ECO:0000256" key="1">
    <source>
        <dbReference type="ARBA" id="ARBA00022679"/>
    </source>
</evidence>
<gene>
    <name evidence="3" type="ORF">QH948_07015</name>
</gene>